<dbReference type="RefSeq" id="WP_122926430.1">
    <property type="nucleotide sequence ID" value="NZ_RHHU01000018.1"/>
</dbReference>
<sequence>MEKEGQAAFTKLQGHNYLITSLGKGRKVYGRIIFYASTNLATRCIEGRIVFRERESKDIVPFGWNVFAAKEVVFHELDKQSLQWLPSFMFHCYRVIPKRGESSLKWIWFLCFKQTRIHPRFPAKTNDWNEIARMERVEVGDFLWQ</sequence>
<protein>
    <submittedName>
        <fullName evidence="1">Uncharacterized protein</fullName>
    </submittedName>
</protein>
<dbReference type="AlphaFoldDB" id="A0A3M8CW01"/>
<name>A0A3M8CW01_9BACL</name>
<comment type="caution">
    <text evidence="1">The sequence shown here is derived from an EMBL/GenBank/DDBJ whole genome shotgun (WGS) entry which is preliminary data.</text>
</comment>
<accession>A0A3M8CW01</accession>
<proteinExistence type="predicted"/>
<gene>
    <name evidence="1" type="ORF">EDM59_26665</name>
</gene>
<dbReference type="Proteomes" id="UP000269573">
    <property type="component" value="Unassembled WGS sequence"/>
</dbReference>
<keyword evidence="2" id="KW-1185">Reference proteome</keyword>
<evidence type="ECO:0000313" key="1">
    <source>
        <dbReference type="EMBL" id="RNB79980.1"/>
    </source>
</evidence>
<organism evidence="1 2">
    <name type="scientific">Brevibacillus nitrificans</name>
    <dbReference type="NCBI Taxonomy" id="651560"/>
    <lineage>
        <taxon>Bacteria</taxon>
        <taxon>Bacillati</taxon>
        <taxon>Bacillota</taxon>
        <taxon>Bacilli</taxon>
        <taxon>Bacillales</taxon>
        <taxon>Paenibacillaceae</taxon>
        <taxon>Brevibacillus</taxon>
    </lineage>
</organism>
<dbReference type="EMBL" id="RHHU01000018">
    <property type="protein sequence ID" value="RNB79980.1"/>
    <property type="molecule type" value="Genomic_DNA"/>
</dbReference>
<reference evidence="1 2" key="1">
    <citation type="submission" date="2018-10" db="EMBL/GenBank/DDBJ databases">
        <title>Phylogenomics of Brevibacillus.</title>
        <authorList>
            <person name="Dunlap C."/>
        </authorList>
    </citation>
    <scope>NUCLEOTIDE SEQUENCE [LARGE SCALE GENOMIC DNA]</scope>
    <source>
        <strain evidence="1 2">JCM 15774</strain>
    </source>
</reference>
<evidence type="ECO:0000313" key="2">
    <source>
        <dbReference type="Proteomes" id="UP000269573"/>
    </source>
</evidence>